<feature type="chain" id="PRO_5040945276" description="Lipoprotein" evidence="1">
    <location>
        <begin position="20"/>
        <end position="434"/>
    </location>
</feature>
<evidence type="ECO:0000313" key="2">
    <source>
        <dbReference type="EMBL" id="MCP9292994.1"/>
    </source>
</evidence>
<keyword evidence="1" id="KW-0732">Signal</keyword>
<dbReference type="RefSeq" id="WP_255135893.1">
    <property type="nucleotide sequence ID" value="NZ_JANDBC010000003.1"/>
</dbReference>
<evidence type="ECO:0008006" key="4">
    <source>
        <dbReference type="Google" id="ProtNLM"/>
    </source>
</evidence>
<keyword evidence="3" id="KW-1185">Reference proteome</keyword>
<dbReference type="PROSITE" id="PS51257">
    <property type="entry name" value="PROKAR_LIPOPROTEIN"/>
    <property type="match status" value="1"/>
</dbReference>
<evidence type="ECO:0000256" key="1">
    <source>
        <dbReference type="SAM" id="SignalP"/>
    </source>
</evidence>
<sequence length="434" mass="49640">MKRLTGFIALIFLMGGCAAYQLDTAQNELRTSFASGDYATTAQLIEKLEKEEVYQNKEKVLLHLEHGLVNHFASNYEQSSYHFTQAENEMDVLFSKSVSRAVKSFVVNDNTLAYDGEDYEDIYLNIFKCLNYIHQDELESALVEVRRVTYKLERLDQKYNGLVESLSKADTTSTDDDKWKTGDTNIQNSALGRYLSTILYAKTNKPDDARIEYENLLKAYREQPSVYGNKPDESKLRQITEPERYNVLVQAFAGRAPIKEQNDIRLYLDESDTYLKFSLPSLKTFNSQVSAVKVKFENGNPIQLDLIEEMDQVAKEVYKVKEPIIYARTFVRTFLKAAAAAKMKKEAKKEDETLGSIVNILGKIAQETTEKADLRSWQTMPGKAYATVMNLPPGEHTVEVQYFGHSGQLIHAQPRTITVRENETLKLVESIYWN</sequence>
<proteinExistence type="predicted"/>
<accession>A0A9X2RIL7</accession>
<comment type="caution">
    <text evidence="2">The sequence shown here is derived from an EMBL/GenBank/DDBJ whole genome shotgun (WGS) entry which is preliminary data.</text>
</comment>
<gene>
    <name evidence="2" type="ORF">NM125_15495</name>
</gene>
<dbReference type="AlphaFoldDB" id="A0A9X2RIL7"/>
<protein>
    <recommendedName>
        <fullName evidence="4">Lipoprotein</fullName>
    </recommendedName>
</protein>
<organism evidence="2 3">
    <name type="scientific">Gracilimonas sediminicola</name>
    <dbReference type="NCBI Taxonomy" id="2952158"/>
    <lineage>
        <taxon>Bacteria</taxon>
        <taxon>Pseudomonadati</taxon>
        <taxon>Balneolota</taxon>
        <taxon>Balneolia</taxon>
        <taxon>Balneolales</taxon>
        <taxon>Balneolaceae</taxon>
        <taxon>Gracilimonas</taxon>
    </lineage>
</organism>
<name>A0A9X2RIL7_9BACT</name>
<evidence type="ECO:0000313" key="3">
    <source>
        <dbReference type="Proteomes" id="UP001139125"/>
    </source>
</evidence>
<dbReference type="EMBL" id="JANDBC010000003">
    <property type="protein sequence ID" value="MCP9292994.1"/>
    <property type="molecule type" value="Genomic_DNA"/>
</dbReference>
<dbReference type="Proteomes" id="UP001139125">
    <property type="component" value="Unassembled WGS sequence"/>
</dbReference>
<feature type="signal peptide" evidence="1">
    <location>
        <begin position="1"/>
        <end position="19"/>
    </location>
</feature>
<reference evidence="2" key="1">
    <citation type="submission" date="2022-06" db="EMBL/GenBank/DDBJ databases">
        <title>Gracilimonas sp. CAU 1638 isolated from sea sediment.</title>
        <authorList>
            <person name="Kim W."/>
        </authorList>
    </citation>
    <scope>NUCLEOTIDE SEQUENCE</scope>
    <source>
        <strain evidence="2">CAU 1638</strain>
    </source>
</reference>